<proteinExistence type="predicted"/>
<reference evidence="2 3" key="1">
    <citation type="submission" date="2016-10" db="EMBL/GenBank/DDBJ databases">
        <authorList>
            <person name="de Groot N.N."/>
        </authorList>
    </citation>
    <scope>NUCLEOTIDE SEQUENCE [LARGE SCALE GENOMIC DNA]</scope>
    <source>
        <strain evidence="2 3">DSM 100674</strain>
    </source>
</reference>
<keyword evidence="3" id="KW-1185">Reference proteome</keyword>
<keyword evidence="1" id="KW-0732">Signal</keyword>
<dbReference type="RefSeq" id="WP_093034832.1">
    <property type="nucleotide sequence ID" value="NZ_FOAG01000004.1"/>
</dbReference>
<feature type="chain" id="PRO_5009299716" evidence="1">
    <location>
        <begin position="22"/>
        <end position="311"/>
    </location>
</feature>
<accession>A0A1H7NMQ0</accession>
<dbReference type="Proteomes" id="UP000199582">
    <property type="component" value="Unassembled WGS sequence"/>
</dbReference>
<dbReference type="OrthoDB" id="6088067at2"/>
<sequence>MRLFCALAVAVISSTPPPAAADETWLVYNDTARQRIAAATCPFEDDAGHFYCIALDCAPDGPLEITVMIAGGGPSTDAFPGIFAVDGRTFAALSFQRTAQDDHLEFRATHDPARHGGLIAALRGGGLGLLILDPAGEKLGQTMPLSGAGPAIGTALQGCAPQVMAELANSTPPRVAQPAAALPAPVARAQAEILTDCGQGTQFGPGFAQQHDFDRDGILDVLMRYEAVQCAAIASMYCGSGGCGHRLHRGLPGGAYDDGVYFTAHSATVTENPPGLVLETHGSTCGLTGAAGPCIQRLIWQYGNLITLPGN</sequence>
<organism evidence="2 3">
    <name type="scientific">Roseovarius azorensis</name>
    <dbReference type="NCBI Taxonomy" id="1287727"/>
    <lineage>
        <taxon>Bacteria</taxon>
        <taxon>Pseudomonadati</taxon>
        <taxon>Pseudomonadota</taxon>
        <taxon>Alphaproteobacteria</taxon>
        <taxon>Rhodobacterales</taxon>
        <taxon>Roseobacteraceae</taxon>
        <taxon>Roseovarius</taxon>
    </lineage>
</organism>
<name>A0A1H7NMQ0_9RHOB</name>
<gene>
    <name evidence="2" type="ORF">SAMN05443999_104182</name>
</gene>
<protein>
    <submittedName>
        <fullName evidence="2">Uncharacterized protein</fullName>
    </submittedName>
</protein>
<evidence type="ECO:0000256" key="1">
    <source>
        <dbReference type="SAM" id="SignalP"/>
    </source>
</evidence>
<evidence type="ECO:0000313" key="3">
    <source>
        <dbReference type="Proteomes" id="UP000199582"/>
    </source>
</evidence>
<evidence type="ECO:0000313" key="2">
    <source>
        <dbReference type="EMBL" id="SEL24579.1"/>
    </source>
</evidence>
<dbReference type="AlphaFoldDB" id="A0A1H7NMQ0"/>
<dbReference type="EMBL" id="FOAG01000004">
    <property type="protein sequence ID" value="SEL24579.1"/>
    <property type="molecule type" value="Genomic_DNA"/>
</dbReference>
<dbReference type="STRING" id="1287727.SAMN05443999_104182"/>
<feature type="signal peptide" evidence="1">
    <location>
        <begin position="1"/>
        <end position="21"/>
    </location>
</feature>